<dbReference type="GeneID" id="27334434"/>
<keyword evidence="2" id="KW-1185">Reference proteome</keyword>
<protein>
    <submittedName>
        <fullName evidence="1">Uncharacterized protein</fullName>
    </submittedName>
</protein>
<dbReference type="Proteomes" id="UP000053328">
    <property type="component" value="Unassembled WGS sequence"/>
</dbReference>
<dbReference type="RefSeq" id="XP_016234783.1">
    <property type="nucleotide sequence ID" value="XM_016381681.1"/>
</dbReference>
<dbReference type="EMBL" id="KN847496">
    <property type="protein sequence ID" value="KIW14567.1"/>
    <property type="molecule type" value="Genomic_DNA"/>
</dbReference>
<dbReference type="VEuPathDB" id="FungiDB:PV08_07351"/>
<reference evidence="1 2" key="1">
    <citation type="submission" date="2015-01" db="EMBL/GenBank/DDBJ databases">
        <title>The Genome Sequence of Exophiala spinifera CBS89968.</title>
        <authorList>
            <consortium name="The Broad Institute Genomics Platform"/>
            <person name="Cuomo C."/>
            <person name="de Hoog S."/>
            <person name="Gorbushina A."/>
            <person name="Stielow B."/>
            <person name="Teixiera M."/>
            <person name="Abouelleil A."/>
            <person name="Chapman S.B."/>
            <person name="Priest M."/>
            <person name="Young S.K."/>
            <person name="Wortman J."/>
            <person name="Nusbaum C."/>
            <person name="Birren B."/>
        </authorList>
    </citation>
    <scope>NUCLEOTIDE SEQUENCE [LARGE SCALE GENOMIC DNA]</scope>
    <source>
        <strain evidence="1 2">CBS 89968</strain>
    </source>
</reference>
<organism evidence="1 2">
    <name type="scientific">Exophiala spinifera</name>
    <dbReference type="NCBI Taxonomy" id="91928"/>
    <lineage>
        <taxon>Eukaryota</taxon>
        <taxon>Fungi</taxon>
        <taxon>Dikarya</taxon>
        <taxon>Ascomycota</taxon>
        <taxon>Pezizomycotina</taxon>
        <taxon>Eurotiomycetes</taxon>
        <taxon>Chaetothyriomycetidae</taxon>
        <taxon>Chaetothyriales</taxon>
        <taxon>Herpotrichiellaceae</taxon>
        <taxon>Exophiala</taxon>
    </lineage>
</organism>
<evidence type="ECO:0000313" key="2">
    <source>
        <dbReference type="Proteomes" id="UP000053328"/>
    </source>
</evidence>
<dbReference type="HOGENOM" id="CLU_702149_0_0_1"/>
<evidence type="ECO:0000313" key="1">
    <source>
        <dbReference type="EMBL" id="KIW14567.1"/>
    </source>
</evidence>
<gene>
    <name evidence="1" type="ORF">PV08_07351</name>
</gene>
<proteinExistence type="predicted"/>
<name>A0A0D1ZP48_9EURO</name>
<sequence length="393" mass="44820">MSWPYALVPVSSKKSWRGNTLYLSFQSARKSPVNGLLSFAQARKKLEKIFPRDDPKSASGVVWTGYETLAQPGDHQRDRGRQDLSLVFRNIKRRPLASLFPLTFATDDDPAAGGSRRPVNLTDLSLLTGQSIEKITAKARQLQKVRDLAVTMHQGHPTANEDEDDEEAADAALATADTQDYVVWTSYFVGLFHRVISYEAHQLKNCRTRRAVAVDKILAAKKWLLWDPAWKADLELLDNFSPSDPLSGYRLASKEDWPVTLQNYARKYGKWTLWILDPAVFATLMNPRQMQLRVNMEVERRTPKEPASKDFSLRARHLKLLPRSTQQAKSAHYQGTVSALLLKPHLNPYQITPKFNHLPIRHAHRTTRRILTFLESQGAIYYLLDQLQSSPNH</sequence>
<accession>A0A0D1ZP48</accession>
<dbReference type="AlphaFoldDB" id="A0A0D1ZP48"/>